<dbReference type="RefSeq" id="WP_035838938.1">
    <property type="nucleotide sequence ID" value="NZ_JACHBQ010000001.1"/>
</dbReference>
<dbReference type="EMBL" id="JACHBQ010000001">
    <property type="protein sequence ID" value="MBB5641951.1"/>
    <property type="molecule type" value="Genomic_DNA"/>
</dbReference>
<reference evidence="2 4" key="2">
    <citation type="submission" date="2020-08" db="EMBL/GenBank/DDBJ databases">
        <title>Sequencing the genomes of 1000 actinobacteria strains.</title>
        <authorList>
            <person name="Klenk H.-P."/>
        </authorList>
    </citation>
    <scope>NUCLEOTIDE SEQUENCE [LARGE SCALE GENOMIC DNA]</scope>
    <source>
        <strain evidence="2 4">DSM 21065</strain>
    </source>
</reference>
<dbReference type="AlphaFoldDB" id="A0A099J1L1"/>
<dbReference type="Proteomes" id="UP000561726">
    <property type="component" value="Unassembled WGS sequence"/>
</dbReference>
<reference evidence="1 3" key="1">
    <citation type="submission" date="2014-08" db="EMBL/GenBank/DDBJ databases">
        <authorList>
            <person name="Sisinthy S."/>
        </authorList>
    </citation>
    <scope>NUCLEOTIDE SEQUENCE [LARGE SCALE GENOMIC DNA]</scope>
    <source>
        <strain evidence="1 3">RuG17</strain>
    </source>
</reference>
<name>A0A099J1L1_9MICO</name>
<sequence length="269" mass="28920">MTTSLTNVIARPPTGRARAVLLDSHDYAQAVLLQGKPVPWLEPMAYSNFFGQAQALLKSDVALLSLDRLYAHQLAANPHLQSAMSAKTRTGYALRTLLADPDVLSYVTEFAATFSQTQRAPIVLQIPSPMQWLARTHHFSGTTDVSGLDADDGENASMYVADWLRSFAGLNIAGVLMDARTLPGAGNTAPVSLDTYSPIANVTEHYRWTLALRTAGAIDVHGASASGAIIRADFWLEEGHSLPDGDFLLGEIPAGAVPEEVLNRILALI</sequence>
<evidence type="ECO:0000313" key="1">
    <source>
        <dbReference type="EMBL" id="KGJ72106.1"/>
    </source>
</evidence>
<keyword evidence="3" id="KW-1185">Reference proteome</keyword>
<protein>
    <submittedName>
        <fullName evidence="1">Uncharacterized protein</fullName>
    </submittedName>
</protein>
<dbReference type="EMBL" id="JPXF01000098">
    <property type="protein sequence ID" value="KGJ72106.1"/>
    <property type="molecule type" value="Genomic_DNA"/>
</dbReference>
<evidence type="ECO:0000313" key="3">
    <source>
        <dbReference type="Proteomes" id="UP000029864"/>
    </source>
</evidence>
<proteinExistence type="predicted"/>
<dbReference type="STRING" id="1001240.GY21_17620"/>
<evidence type="ECO:0000313" key="4">
    <source>
        <dbReference type="Proteomes" id="UP000561726"/>
    </source>
</evidence>
<dbReference type="Proteomes" id="UP000029864">
    <property type="component" value="Unassembled WGS sequence"/>
</dbReference>
<dbReference type="eggNOG" id="ENOG502ZA8Z">
    <property type="taxonomic scope" value="Bacteria"/>
</dbReference>
<gene>
    <name evidence="2" type="ORF">BJ997_002499</name>
    <name evidence="1" type="ORF">GY21_17620</name>
</gene>
<organism evidence="1 3">
    <name type="scientific">Cryobacterium roopkundense</name>
    <dbReference type="NCBI Taxonomy" id="1001240"/>
    <lineage>
        <taxon>Bacteria</taxon>
        <taxon>Bacillati</taxon>
        <taxon>Actinomycetota</taxon>
        <taxon>Actinomycetes</taxon>
        <taxon>Micrococcales</taxon>
        <taxon>Microbacteriaceae</taxon>
        <taxon>Cryobacterium</taxon>
    </lineage>
</organism>
<dbReference type="OrthoDB" id="9130284at2"/>
<accession>A0A099J1L1</accession>
<comment type="caution">
    <text evidence="1">The sequence shown here is derived from an EMBL/GenBank/DDBJ whole genome shotgun (WGS) entry which is preliminary data.</text>
</comment>
<evidence type="ECO:0000313" key="2">
    <source>
        <dbReference type="EMBL" id="MBB5641951.1"/>
    </source>
</evidence>